<dbReference type="eggNOG" id="COG1835">
    <property type="taxonomic scope" value="Bacteria"/>
</dbReference>
<keyword evidence="3" id="KW-0808">Transferase</keyword>
<keyword evidence="1" id="KW-0812">Transmembrane</keyword>
<organism evidence="3 4">
    <name type="scientific">Desulfocapsa sulfexigens (strain DSM 10523 / SB164P1)</name>
    <dbReference type="NCBI Taxonomy" id="1167006"/>
    <lineage>
        <taxon>Bacteria</taxon>
        <taxon>Pseudomonadati</taxon>
        <taxon>Thermodesulfobacteriota</taxon>
        <taxon>Desulfobulbia</taxon>
        <taxon>Desulfobulbales</taxon>
        <taxon>Desulfocapsaceae</taxon>
        <taxon>Desulfocapsa</taxon>
    </lineage>
</organism>
<dbReference type="AlphaFoldDB" id="M1P5C4"/>
<dbReference type="STRING" id="1167006.UWK_02150"/>
<dbReference type="Pfam" id="PF01757">
    <property type="entry name" value="Acyl_transf_3"/>
    <property type="match status" value="1"/>
</dbReference>
<feature type="transmembrane region" description="Helical" evidence="1">
    <location>
        <begin position="46"/>
        <end position="65"/>
    </location>
</feature>
<feature type="transmembrane region" description="Helical" evidence="1">
    <location>
        <begin position="145"/>
        <end position="166"/>
    </location>
</feature>
<proteinExistence type="predicted"/>
<evidence type="ECO:0000313" key="3">
    <source>
        <dbReference type="EMBL" id="AGF78693.1"/>
    </source>
</evidence>
<feature type="transmembrane region" description="Helical" evidence="1">
    <location>
        <begin position="293"/>
        <end position="314"/>
    </location>
</feature>
<dbReference type="HOGENOM" id="CLU_005679_1_2_7"/>
<keyword evidence="1" id="KW-1133">Transmembrane helix</keyword>
<dbReference type="InterPro" id="IPR002656">
    <property type="entry name" value="Acyl_transf_3_dom"/>
</dbReference>
<sequence>MSQGGDIDKMNLQSSNYSYMPQLDSIKGLAVGMMIFYHWLPEQYRFLVFADFGLQFFFIISGFFVTRTLVHTRCDSSLFSEKIRILATFYAHRFLRICPLYYILILLTYVVGIASVRDSWPWHITYLSNYYFFFIQSWHDETSHFWFLAVLMQFYMLWPGIILFLPRNWHKQVFFGCICLTVLFRFTIPLCWPEIKMLSVLPCMYLDAFGIGSLLGYLTAEKCDLTLFYKICLWGGVLYVAFQVAKWLGFSSPVTIVAQRECMLLGIGWLLFHASQGYGGIAGMILGNRVLRYLGKISLGLFLIHNFSGILISLLKPVIDIPTNRFSVTILLLRILFTVALAMVSYRFLEKPIAQFKRYVPYPEMSKGNN</sequence>
<dbReference type="GO" id="GO:0000271">
    <property type="term" value="P:polysaccharide biosynthetic process"/>
    <property type="evidence" value="ECO:0007669"/>
    <property type="project" value="TreeGrafter"/>
</dbReference>
<accession>M1P5C4</accession>
<name>M1P5C4_DESSD</name>
<feature type="transmembrane region" description="Helical" evidence="1">
    <location>
        <begin position="198"/>
        <end position="220"/>
    </location>
</feature>
<feature type="transmembrane region" description="Helical" evidence="1">
    <location>
        <begin position="326"/>
        <end position="349"/>
    </location>
</feature>
<keyword evidence="4" id="KW-1185">Reference proteome</keyword>
<dbReference type="GO" id="GO:0016020">
    <property type="term" value="C:membrane"/>
    <property type="evidence" value="ECO:0007669"/>
    <property type="project" value="TreeGrafter"/>
</dbReference>
<dbReference type="GO" id="GO:0016747">
    <property type="term" value="F:acyltransferase activity, transferring groups other than amino-acyl groups"/>
    <property type="evidence" value="ECO:0007669"/>
    <property type="project" value="InterPro"/>
</dbReference>
<evidence type="ECO:0000256" key="1">
    <source>
        <dbReference type="SAM" id="Phobius"/>
    </source>
</evidence>
<feature type="domain" description="Acyltransferase 3" evidence="2">
    <location>
        <begin position="22"/>
        <end position="344"/>
    </location>
</feature>
<feature type="transmembrane region" description="Helical" evidence="1">
    <location>
        <begin position="94"/>
        <end position="116"/>
    </location>
</feature>
<dbReference type="InterPro" id="IPR050879">
    <property type="entry name" value="Acyltransferase_3"/>
</dbReference>
<dbReference type="Proteomes" id="UP000011721">
    <property type="component" value="Chromosome"/>
</dbReference>
<dbReference type="PANTHER" id="PTHR23028">
    <property type="entry name" value="ACETYLTRANSFERASE"/>
    <property type="match status" value="1"/>
</dbReference>
<dbReference type="PANTHER" id="PTHR23028:SF53">
    <property type="entry name" value="ACYL_TRANSF_3 DOMAIN-CONTAINING PROTEIN"/>
    <property type="match status" value="1"/>
</dbReference>
<keyword evidence="1" id="KW-0472">Membrane</keyword>
<keyword evidence="3" id="KW-0012">Acyltransferase</keyword>
<dbReference type="KEGG" id="dsf:UWK_02150"/>
<reference evidence="4" key="1">
    <citation type="journal article" date="2013" name="Stand. Genomic Sci.">
        <title>Complete genome sequence of Desulfocapsa sulfexigens, a marine deltaproteobacterium specialized in disproportionating inorganic sulfur compounds.</title>
        <authorList>
            <person name="Finster K.W."/>
            <person name="Kjeldsen K.U."/>
            <person name="Kube M."/>
            <person name="Reinhardt R."/>
            <person name="Mussmann M."/>
            <person name="Amann R."/>
            <person name="Schreiber L."/>
        </authorList>
    </citation>
    <scope>NUCLEOTIDE SEQUENCE [LARGE SCALE GENOMIC DNA]</scope>
    <source>
        <strain evidence="4">DSM 10523 / SB164P1</strain>
    </source>
</reference>
<feature type="transmembrane region" description="Helical" evidence="1">
    <location>
        <begin position="173"/>
        <end position="192"/>
    </location>
</feature>
<feature type="transmembrane region" description="Helical" evidence="1">
    <location>
        <begin position="265"/>
        <end position="286"/>
    </location>
</feature>
<evidence type="ECO:0000313" key="4">
    <source>
        <dbReference type="Proteomes" id="UP000011721"/>
    </source>
</evidence>
<protein>
    <submittedName>
        <fullName evidence="3">Putative acyltransferase</fullName>
    </submittedName>
</protein>
<gene>
    <name evidence="3" type="ordered locus">UWK_02150</name>
</gene>
<dbReference type="EMBL" id="CP003985">
    <property type="protein sequence ID" value="AGF78693.1"/>
    <property type="molecule type" value="Genomic_DNA"/>
</dbReference>
<evidence type="ECO:0000259" key="2">
    <source>
        <dbReference type="Pfam" id="PF01757"/>
    </source>
</evidence>
<feature type="transmembrane region" description="Helical" evidence="1">
    <location>
        <begin position="227"/>
        <end position="245"/>
    </location>
</feature>